<gene>
    <name evidence="3" type="ORF">K432DRAFT_382846</name>
</gene>
<dbReference type="EMBL" id="KV744992">
    <property type="protein sequence ID" value="OCK79699.1"/>
    <property type="molecule type" value="Genomic_DNA"/>
</dbReference>
<proteinExistence type="predicted"/>
<dbReference type="AlphaFoldDB" id="A0A8E2JF48"/>
<evidence type="ECO:0000256" key="1">
    <source>
        <dbReference type="SAM" id="MobiDB-lite"/>
    </source>
</evidence>
<keyword evidence="4" id="KW-1185">Reference proteome</keyword>
<keyword evidence="2" id="KW-0472">Membrane</keyword>
<organism evidence="3 4">
    <name type="scientific">Lepidopterella palustris CBS 459.81</name>
    <dbReference type="NCBI Taxonomy" id="1314670"/>
    <lineage>
        <taxon>Eukaryota</taxon>
        <taxon>Fungi</taxon>
        <taxon>Dikarya</taxon>
        <taxon>Ascomycota</taxon>
        <taxon>Pezizomycotina</taxon>
        <taxon>Dothideomycetes</taxon>
        <taxon>Pleosporomycetidae</taxon>
        <taxon>Mytilinidiales</taxon>
        <taxon>Argynnaceae</taxon>
        <taxon>Lepidopterella</taxon>
    </lineage>
</organism>
<evidence type="ECO:0000313" key="3">
    <source>
        <dbReference type="EMBL" id="OCK79699.1"/>
    </source>
</evidence>
<keyword evidence="2" id="KW-0812">Transmembrane</keyword>
<dbReference type="Proteomes" id="UP000250266">
    <property type="component" value="Unassembled WGS sequence"/>
</dbReference>
<protein>
    <submittedName>
        <fullName evidence="3">Uncharacterized protein</fullName>
    </submittedName>
</protein>
<sequence>MCSFAIHGNLTRSRYHLSSASYFLVISPLVLPFAQASFNISTHLPPSPFLFLITADSDLFCGVKARLSNTFLPSAYQYIHKNRRLSVGQLYSALRKLLYRLVLTNHLGLPGPYLSDLTHKPCQKTKTLNHHSNKQEEPSRLTASPSRQLHRLHMHMHPNQLLVHANSCKPMQSVALHAAA</sequence>
<keyword evidence="2" id="KW-1133">Transmembrane helix</keyword>
<evidence type="ECO:0000313" key="4">
    <source>
        <dbReference type="Proteomes" id="UP000250266"/>
    </source>
</evidence>
<feature type="region of interest" description="Disordered" evidence="1">
    <location>
        <begin position="126"/>
        <end position="146"/>
    </location>
</feature>
<feature type="transmembrane region" description="Helical" evidence="2">
    <location>
        <begin position="20"/>
        <end position="38"/>
    </location>
</feature>
<evidence type="ECO:0000256" key="2">
    <source>
        <dbReference type="SAM" id="Phobius"/>
    </source>
</evidence>
<accession>A0A8E2JF48</accession>
<name>A0A8E2JF48_9PEZI</name>
<reference evidence="3 4" key="1">
    <citation type="journal article" date="2016" name="Nat. Commun.">
        <title>Ectomycorrhizal ecology is imprinted in the genome of the dominant symbiotic fungus Cenococcum geophilum.</title>
        <authorList>
            <consortium name="DOE Joint Genome Institute"/>
            <person name="Peter M."/>
            <person name="Kohler A."/>
            <person name="Ohm R.A."/>
            <person name="Kuo A."/>
            <person name="Krutzmann J."/>
            <person name="Morin E."/>
            <person name="Arend M."/>
            <person name="Barry K.W."/>
            <person name="Binder M."/>
            <person name="Choi C."/>
            <person name="Clum A."/>
            <person name="Copeland A."/>
            <person name="Grisel N."/>
            <person name="Haridas S."/>
            <person name="Kipfer T."/>
            <person name="LaButti K."/>
            <person name="Lindquist E."/>
            <person name="Lipzen A."/>
            <person name="Maire R."/>
            <person name="Meier B."/>
            <person name="Mihaltcheva S."/>
            <person name="Molinier V."/>
            <person name="Murat C."/>
            <person name="Poggeler S."/>
            <person name="Quandt C.A."/>
            <person name="Sperisen C."/>
            <person name="Tritt A."/>
            <person name="Tisserant E."/>
            <person name="Crous P.W."/>
            <person name="Henrissat B."/>
            <person name="Nehls U."/>
            <person name="Egli S."/>
            <person name="Spatafora J.W."/>
            <person name="Grigoriev I.V."/>
            <person name="Martin F.M."/>
        </authorList>
    </citation>
    <scope>NUCLEOTIDE SEQUENCE [LARGE SCALE GENOMIC DNA]</scope>
    <source>
        <strain evidence="3 4">CBS 459.81</strain>
    </source>
</reference>